<evidence type="ECO:0000256" key="7">
    <source>
        <dbReference type="ARBA" id="ARBA00022958"/>
    </source>
</evidence>
<dbReference type="GO" id="GO:0008076">
    <property type="term" value="C:voltage-gated potassium channel complex"/>
    <property type="evidence" value="ECO:0007669"/>
    <property type="project" value="InterPro"/>
</dbReference>
<keyword evidence="9" id="KW-0406">Ion transport</keyword>
<keyword evidence="6" id="KW-0851">Voltage-gated channel</keyword>
<evidence type="ECO:0000256" key="1">
    <source>
        <dbReference type="ARBA" id="ARBA00004141"/>
    </source>
</evidence>
<evidence type="ECO:0000313" key="14">
    <source>
        <dbReference type="EMBL" id="ADI13701.1"/>
    </source>
</evidence>
<dbReference type="Pfam" id="PF00520">
    <property type="entry name" value="Ion_trans"/>
    <property type="match status" value="1"/>
</dbReference>
<feature type="domain" description="Ion transport" evidence="13">
    <location>
        <begin position="27"/>
        <end position="242"/>
    </location>
</feature>
<feature type="transmembrane region" description="Helical" evidence="12">
    <location>
        <begin position="156"/>
        <end position="175"/>
    </location>
</feature>
<dbReference type="EMBL" id="CP002049">
    <property type="protein sequence ID" value="ADI13701.1"/>
    <property type="molecule type" value="Genomic_DNA"/>
</dbReference>
<dbReference type="AlphaFoldDB" id="D7CST4"/>
<organism evidence="14 15">
    <name type="scientific">Truepera radiovictrix (strain DSM 17093 / CIP 108686 / LMG 22925 / RQ-24)</name>
    <dbReference type="NCBI Taxonomy" id="649638"/>
    <lineage>
        <taxon>Bacteria</taxon>
        <taxon>Thermotogati</taxon>
        <taxon>Deinococcota</taxon>
        <taxon>Deinococci</taxon>
        <taxon>Trueperales</taxon>
        <taxon>Trueperaceae</taxon>
        <taxon>Truepera</taxon>
    </lineage>
</organism>
<dbReference type="GO" id="GO:0001508">
    <property type="term" value="P:action potential"/>
    <property type="evidence" value="ECO:0007669"/>
    <property type="project" value="TreeGrafter"/>
</dbReference>
<accession>D7CST4</accession>
<dbReference type="GO" id="GO:0005249">
    <property type="term" value="F:voltage-gated potassium channel activity"/>
    <property type="evidence" value="ECO:0007669"/>
    <property type="project" value="InterPro"/>
</dbReference>
<dbReference type="Proteomes" id="UP000000379">
    <property type="component" value="Chromosome"/>
</dbReference>
<dbReference type="SUPFAM" id="SSF81324">
    <property type="entry name" value="Voltage-gated potassium channels"/>
    <property type="match status" value="1"/>
</dbReference>
<dbReference type="STRING" id="649638.Trad_0565"/>
<feature type="transmembrane region" description="Helical" evidence="12">
    <location>
        <begin position="213"/>
        <end position="232"/>
    </location>
</feature>
<feature type="transmembrane region" description="Helical" evidence="12">
    <location>
        <begin position="32"/>
        <end position="50"/>
    </location>
</feature>
<dbReference type="OrthoDB" id="89777at2"/>
<keyword evidence="11" id="KW-0407">Ion channel</keyword>
<reference evidence="14 15" key="2">
    <citation type="journal article" date="2011" name="Stand. Genomic Sci.">
        <title>Complete genome sequence of Truepera radiovictrix type strain (RQ-24).</title>
        <authorList>
            <person name="Ivanova N."/>
            <person name="Rohde C."/>
            <person name="Munk C."/>
            <person name="Nolan M."/>
            <person name="Lucas S."/>
            <person name="Del Rio T.G."/>
            <person name="Tice H."/>
            <person name="Deshpande S."/>
            <person name="Cheng J.F."/>
            <person name="Tapia R."/>
            <person name="Han C."/>
            <person name="Goodwin L."/>
            <person name="Pitluck S."/>
            <person name="Liolios K."/>
            <person name="Mavromatis K."/>
            <person name="Mikhailova N."/>
            <person name="Pati A."/>
            <person name="Chen A."/>
            <person name="Palaniappan K."/>
            <person name="Land M."/>
            <person name="Hauser L."/>
            <person name="Chang Y.J."/>
            <person name="Jeffries C.D."/>
            <person name="Brambilla E."/>
            <person name="Rohde M."/>
            <person name="Goker M."/>
            <person name="Tindall B.J."/>
            <person name="Woyke T."/>
            <person name="Bristow J."/>
            <person name="Eisen J.A."/>
            <person name="Markowitz V."/>
            <person name="Hugenholtz P."/>
            <person name="Kyrpides N.C."/>
            <person name="Klenk H.P."/>
            <person name="Lapidus A."/>
        </authorList>
    </citation>
    <scope>NUCLEOTIDE SEQUENCE [LARGE SCALE GENOMIC DNA]</scope>
    <source>
        <strain evidence="15">DSM 17093 / CIP 108686 / LMG 22925 / RQ-24</strain>
    </source>
</reference>
<comment type="subcellular location">
    <subcellularLocation>
        <location evidence="1">Membrane</location>
        <topology evidence="1">Multi-pass membrane protein</topology>
    </subcellularLocation>
</comment>
<dbReference type="RefSeq" id="WP_013177081.1">
    <property type="nucleotide sequence ID" value="NC_014221.1"/>
</dbReference>
<keyword evidence="8 12" id="KW-1133">Transmembrane helix</keyword>
<dbReference type="Gene3D" id="1.20.120.350">
    <property type="entry name" value="Voltage-gated potassium channels. Chain C"/>
    <property type="match status" value="1"/>
</dbReference>
<keyword evidence="7" id="KW-0630">Potassium</keyword>
<keyword evidence="5" id="KW-0631">Potassium channel</keyword>
<dbReference type="KEGG" id="tra:Trad_0565"/>
<gene>
    <name evidence="14" type="ordered locus">Trad_0565</name>
</gene>
<keyword evidence="3" id="KW-0633">Potassium transport</keyword>
<dbReference type="eggNOG" id="COG2126">
    <property type="taxonomic scope" value="Bacteria"/>
</dbReference>
<evidence type="ECO:0000259" key="13">
    <source>
        <dbReference type="Pfam" id="PF00520"/>
    </source>
</evidence>
<sequence>MTSGDDRQSFRSRLALIIFESDTPLGKLFDVLLLWTIVLSVLFVLLESVAGVRELHGGMLQGFEFVFTGLFTVEYLARLYSARNALHYARSFYGVVDLLSILPGYLSLLVPGAQYLLVIRALRLLRVFRVLKLSRYLGEASVLSAALRASRIKITVFLYTVLMIVLIIGSVMYLVEGPENGFLNIPVSIYWAIVTLTTVGYGDISPQTPLGQLIAAMLMVVGYGIIAVPTGIVTVELNRAARARGGRVCPECALAGHDADARYCKRCGAPLQL</sequence>
<dbReference type="InterPro" id="IPR028325">
    <property type="entry name" value="VG_K_chnl"/>
</dbReference>
<dbReference type="Gene3D" id="1.10.287.70">
    <property type="match status" value="1"/>
</dbReference>
<feature type="transmembrane region" description="Helical" evidence="12">
    <location>
        <begin position="62"/>
        <end position="81"/>
    </location>
</feature>
<evidence type="ECO:0000256" key="11">
    <source>
        <dbReference type="ARBA" id="ARBA00023303"/>
    </source>
</evidence>
<dbReference type="PANTHER" id="PTHR11537">
    <property type="entry name" value="VOLTAGE-GATED POTASSIUM CHANNEL"/>
    <property type="match status" value="1"/>
</dbReference>
<feature type="transmembrane region" description="Helical" evidence="12">
    <location>
        <begin position="101"/>
        <end position="122"/>
    </location>
</feature>
<evidence type="ECO:0000256" key="5">
    <source>
        <dbReference type="ARBA" id="ARBA00022826"/>
    </source>
</evidence>
<dbReference type="PANTHER" id="PTHR11537:SF254">
    <property type="entry name" value="POTASSIUM VOLTAGE-GATED CHANNEL PROTEIN SHAB"/>
    <property type="match status" value="1"/>
</dbReference>
<name>D7CST4_TRURR</name>
<protein>
    <submittedName>
        <fullName evidence="14">Ion transport protein</fullName>
    </submittedName>
</protein>
<evidence type="ECO:0000313" key="15">
    <source>
        <dbReference type="Proteomes" id="UP000000379"/>
    </source>
</evidence>
<evidence type="ECO:0000256" key="12">
    <source>
        <dbReference type="SAM" id="Phobius"/>
    </source>
</evidence>
<reference evidence="15" key="1">
    <citation type="submission" date="2010-05" db="EMBL/GenBank/DDBJ databases">
        <title>The complete genome of Truepera radiovictris DSM 17093.</title>
        <authorList>
            <consortium name="US DOE Joint Genome Institute (JGI-PGF)"/>
            <person name="Lucas S."/>
            <person name="Copeland A."/>
            <person name="Lapidus A."/>
            <person name="Glavina del Rio T."/>
            <person name="Dalin E."/>
            <person name="Tice H."/>
            <person name="Bruce D."/>
            <person name="Goodwin L."/>
            <person name="Pitluck S."/>
            <person name="Kyrpides N."/>
            <person name="Mavromatis K."/>
            <person name="Ovchinnikova G."/>
            <person name="Munk A.C."/>
            <person name="Detter J.C."/>
            <person name="Han C."/>
            <person name="Tapia R."/>
            <person name="Land M."/>
            <person name="Hauser L."/>
            <person name="Markowitz V."/>
            <person name="Cheng J.-F."/>
            <person name="Hugenholtz P."/>
            <person name="Woyke T."/>
            <person name="Wu D."/>
            <person name="Tindall B."/>
            <person name="Pomrenke H.G."/>
            <person name="Brambilla E."/>
            <person name="Klenk H.-P."/>
            <person name="Eisen J.A."/>
        </authorList>
    </citation>
    <scope>NUCLEOTIDE SEQUENCE [LARGE SCALE GENOMIC DNA]</scope>
    <source>
        <strain evidence="15">DSM 17093 / CIP 108686 / LMG 22925 / RQ-24</strain>
    </source>
</reference>
<keyword evidence="15" id="KW-1185">Reference proteome</keyword>
<evidence type="ECO:0000256" key="2">
    <source>
        <dbReference type="ARBA" id="ARBA00022448"/>
    </source>
</evidence>
<evidence type="ECO:0000256" key="3">
    <source>
        <dbReference type="ARBA" id="ARBA00022538"/>
    </source>
</evidence>
<evidence type="ECO:0000256" key="10">
    <source>
        <dbReference type="ARBA" id="ARBA00023136"/>
    </source>
</evidence>
<dbReference type="HOGENOM" id="CLU_011722_1_3_0"/>
<dbReference type="InterPro" id="IPR027359">
    <property type="entry name" value="Volt_channel_dom_sf"/>
</dbReference>
<keyword evidence="2" id="KW-0813">Transport</keyword>
<evidence type="ECO:0000256" key="8">
    <source>
        <dbReference type="ARBA" id="ARBA00022989"/>
    </source>
</evidence>
<proteinExistence type="predicted"/>
<keyword evidence="10 12" id="KW-0472">Membrane</keyword>
<dbReference type="InterPro" id="IPR005821">
    <property type="entry name" value="Ion_trans_dom"/>
</dbReference>
<evidence type="ECO:0000256" key="4">
    <source>
        <dbReference type="ARBA" id="ARBA00022692"/>
    </source>
</evidence>
<keyword evidence="4 12" id="KW-0812">Transmembrane</keyword>
<evidence type="ECO:0000256" key="9">
    <source>
        <dbReference type="ARBA" id="ARBA00023065"/>
    </source>
</evidence>
<evidence type="ECO:0000256" key="6">
    <source>
        <dbReference type="ARBA" id="ARBA00022882"/>
    </source>
</evidence>
<dbReference type="PRINTS" id="PR00169">
    <property type="entry name" value="KCHANNEL"/>
</dbReference>